<dbReference type="SUPFAM" id="SSF51182">
    <property type="entry name" value="RmlC-like cupins"/>
    <property type="match status" value="1"/>
</dbReference>
<dbReference type="Pfam" id="PF02678">
    <property type="entry name" value="Pirin"/>
    <property type="match status" value="1"/>
</dbReference>
<protein>
    <submittedName>
        <fullName evidence="3">Pirin family protein</fullName>
    </submittedName>
</protein>
<name>A0ABU0ZYF0_9FLAO</name>
<organism evidence="3 4">
    <name type="scientific">Mesonia profundi</name>
    <dbReference type="NCBI Taxonomy" id="3070998"/>
    <lineage>
        <taxon>Bacteria</taxon>
        <taxon>Pseudomonadati</taxon>
        <taxon>Bacteroidota</taxon>
        <taxon>Flavobacteriia</taxon>
        <taxon>Flavobacteriales</taxon>
        <taxon>Flavobacteriaceae</taxon>
        <taxon>Mesonia</taxon>
    </lineage>
</organism>
<dbReference type="InterPro" id="IPR003829">
    <property type="entry name" value="Pirin_N_dom"/>
</dbReference>
<dbReference type="Proteomes" id="UP001230915">
    <property type="component" value="Unassembled WGS sequence"/>
</dbReference>
<reference evidence="3 4" key="1">
    <citation type="submission" date="2023-08" db="EMBL/GenBank/DDBJ databases">
        <title>Mesonia sp. MT50, isolated from deep-sea sediment of the Mariana Trench.</title>
        <authorList>
            <person name="Fu H."/>
        </authorList>
    </citation>
    <scope>NUCLEOTIDE SEQUENCE [LARGE SCALE GENOMIC DNA]</scope>
    <source>
        <strain evidence="3 4">MT50</strain>
    </source>
</reference>
<sequence>MQRISPFIMLDYNSTHKFLPSDKPKGIGVHPHKDLETVIIAYKDKVANHDNSQMCITQRIPRRGME</sequence>
<dbReference type="InterPro" id="IPR014710">
    <property type="entry name" value="RmlC-like_jellyroll"/>
</dbReference>
<comment type="caution">
    <text evidence="3">The sequence shown here is derived from an EMBL/GenBank/DDBJ whole genome shotgun (WGS) entry which is preliminary data.</text>
</comment>
<dbReference type="EMBL" id="JAVHUL010000004">
    <property type="protein sequence ID" value="MDQ7916490.1"/>
    <property type="molecule type" value="Genomic_DNA"/>
</dbReference>
<dbReference type="PANTHER" id="PTHR43594:SF1">
    <property type="entry name" value="QUERCETIN 2,3-DIOXYGENASE PA2418-RELATED"/>
    <property type="match status" value="1"/>
</dbReference>
<evidence type="ECO:0000259" key="2">
    <source>
        <dbReference type="Pfam" id="PF02678"/>
    </source>
</evidence>
<dbReference type="PANTHER" id="PTHR43594">
    <property type="entry name" value="QUERCETIN 2,3-DIOXYGENASE"/>
    <property type="match status" value="1"/>
</dbReference>
<evidence type="ECO:0000313" key="4">
    <source>
        <dbReference type="Proteomes" id="UP001230915"/>
    </source>
</evidence>
<dbReference type="InterPro" id="IPR011051">
    <property type="entry name" value="RmlC_Cupin_sf"/>
</dbReference>
<feature type="domain" description="Pirin N-terminal" evidence="2">
    <location>
        <begin position="2"/>
        <end position="52"/>
    </location>
</feature>
<keyword evidence="4" id="KW-1185">Reference proteome</keyword>
<evidence type="ECO:0000256" key="1">
    <source>
        <dbReference type="RuleBase" id="RU003457"/>
    </source>
</evidence>
<dbReference type="Gene3D" id="2.60.120.10">
    <property type="entry name" value="Jelly Rolls"/>
    <property type="match status" value="1"/>
</dbReference>
<gene>
    <name evidence="3" type="ORF">RBU60_02800</name>
</gene>
<dbReference type="RefSeq" id="WP_308863139.1">
    <property type="nucleotide sequence ID" value="NZ_JAVHUL010000004.1"/>
</dbReference>
<proteinExistence type="inferred from homology"/>
<comment type="similarity">
    <text evidence="1">Belongs to the pirin family.</text>
</comment>
<evidence type="ECO:0000313" key="3">
    <source>
        <dbReference type="EMBL" id="MDQ7916490.1"/>
    </source>
</evidence>
<dbReference type="InterPro" id="IPR053186">
    <property type="entry name" value="QDO-related"/>
</dbReference>
<accession>A0ABU0ZYF0</accession>